<dbReference type="InterPro" id="IPR043128">
    <property type="entry name" value="Rev_trsase/Diguanyl_cyclase"/>
</dbReference>
<evidence type="ECO:0000259" key="2">
    <source>
        <dbReference type="Pfam" id="PF17919"/>
    </source>
</evidence>
<dbReference type="InterPro" id="IPR000477">
    <property type="entry name" value="RT_dom"/>
</dbReference>
<gene>
    <name evidence="3" type="ORF">CK203_026067</name>
</gene>
<accession>A0A438IJ60</accession>
<dbReference type="Pfam" id="PF00078">
    <property type="entry name" value="RVT_1"/>
    <property type="match status" value="1"/>
</dbReference>
<dbReference type="EMBL" id="QGNW01000105">
    <property type="protein sequence ID" value="RVW96751.1"/>
    <property type="molecule type" value="Genomic_DNA"/>
</dbReference>
<comment type="caution">
    <text evidence="3">The sequence shown here is derived from an EMBL/GenBank/DDBJ whole genome shotgun (WGS) entry which is preliminary data.</text>
</comment>
<dbReference type="InterPro" id="IPR041577">
    <property type="entry name" value="RT_RNaseH_2"/>
</dbReference>
<dbReference type="InterPro" id="IPR043502">
    <property type="entry name" value="DNA/RNA_pol_sf"/>
</dbReference>
<dbReference type="Pfam" id="PF17919">
    <property type="entry name" value="RT_RNaseH_2"/>
    <property type="match status" value="1"/>
</dbReference>
<dbReference type="InterPro" id="IPR051320">
    <property type="entry name" value="Viral_Replic_Matur_Polypro"/>
</dbReference>
<name>A0A438IJ60_VITVI</name>
<evidence type="ECO:0000313" key="3">
    <source>
        <dbReference type="EMBL" id="RVW96751.1"/>
    </source>
</evidence>
<dbReference type="Gene3D" id="3.30.70.270">
    <property type="match status" value="1"/>
</dbReference>
<sequence>MGPYRMVPPKLEELRRQLKELLDTGSSNHPRLPMARRSYFRRSMMGQGTSRKLDLRSGYYQVRIAEGDEPKTTCVTSNTLREHVEHLRKVFKILRQNELYVKKEKCSFAKEEVSFLGHRIGDGKLMMDDSKVKAIQEWDPPTKVTSTPIFPWCQQAFEDLKKAVIEEPVLALPDHTKVFEVHTDASDFAIGGVLLQERHPIAFESRNLKRREEALHSARKGDDRYRPLLAHLEALSARGLTS</sequence>
<dbReference type="PANTHER" id="PTHR33064:SF40">
    <property type="entry name" value="REVERSE TRANSCRIPTASE_RETROTRANSPOSON-DERIVED PROTEIN RNASE H-LIKE DOMAIN-CONTAINING PROTEIN"/>
    <property type="match status" value="1"/>
</dbReference>
<proteinExistence type="predicted"/>
<reference evidence="3 4" key="1">
    <citation type="journal article" date="2018" name="PLoS Genet.">
        <title>Population sequencing reveals clonal diversity and ancestral inbreeding in the grapevine cultivar Chardonnay.</title>
        <authorList>
            <person name="Roach M.J."/>
            <person name="Johnson D.L."/>
            <person name="Bohlmann J."/>
            <person name="van Vuuren H.J."/>
            <person name="Jones S.J."/>
            <person name="Pretorius I.S."/>
            <person name="Schmidt S.A."/>
            <person name="Borneman A.R."/>
        </authorList>
    </citation>
    <scope>NUCLEOTIDE SEQUENCE [LARGE SCALE GENOMIC DNA]</scope>
    <source>
        <strain evidence="4">cv. Chardonnay</strain>
        <tissue evidence="3">Leaf</tissue>
    </source>
</reference>
<protein>
    <submittedName>
        <fullName evidence="3">Uncharacterized protein</fullName>
    </submittedName>
</protein>
<evidence type="ECO:0000313" key="4">
    <source>
        <dbReference type="Proteomes" id="UP000288805"/>
    </source>
</evidence>
<dbReference type="AlphaFoldDB" id="A0A438IJ60"/>
<dbReference type="PANTHER" id="PTHR33064">
    <property type="entry name" value="POL PROTEIN"/>
    <property type="match status" value="1"/>
</dbReference>
<feature type="domain" description="Reverse transcriptase/retrotransposon-derived protein RNase H-like" evidence="2">
    <location>
        <begin position="153"/>
        <end position="217"/>
    </location>
</feature>
<organism evidence="3 4">
    <name type="scientific">Vitis vinifera</name>
    <name type="common">Grape</name>
    <dbReference type="NCBI Taxonomy" id="29760"/>
    <lineage>
        <taxon>Eukaryota</taxon>
        <taxon>Viridiplantae</taxon>
        <taxon>Streptophyta</taxon>
        <taxon>Embryophyta</taxon>
        <taxon>Tracheophyta</taxon>
        <taxon>Spermatophyta</taxon>
        <taxon>Magnoliopsida</taxon>
        <taxon>eudicotyledons</taxon>
        <taxon>Gunneridae</taxon>
        <taxon>Pentapetalae</taxon>
        <taxon>rosids</taxon>
        <taxon>Vitales</taxon>
        <taxon>Vitaceae</taxon>
        <taxon>Viteae</taxon>
        <taxon>Vitis</taxon>
    </lineage>
</organism>
<evidence type="ECO:0000259" key="1">
    <source>
        <dbReference type="Pfam" id="PF00078"/>
    </source>
</evidence>
<feature type="domain" description="Reverse transcriptase" evidence="1">
    <location>
        <begin position="74"/>
        <end position="120"/>
    </location>
</feature>
<dbReference type="SUPFAM" id="SSF56672">
    <property type="entry name" value="DNA/RNA polymerases"/>
    <property type="match status" value="1"/>
</dbReference>
<dbReference type="Proteomes" id="UP000288805">
    <property type="component" value="Unassembled WGS sequence"/>
</dbReference>